<dbReference type="Proteomes" id="UP000218334">
    <property type="component" value="Unassembled WGS sequence"/>
</dbReference>
<evidence type="ECO:0000313" key="1">
    <source>
        <dbReference type="EMBL" id="PBK70633.1"/>
    </source>
</evidence>
<sequence length="429" mass="48004">MSIQLLPQELIDEIINYLEDEWNLSPLISCNSVCLSFRARSRPLLFKTIFLYSTESCRRFQEVLVTYPDVASFPQRLDILDPGFLEDEDISMTWIAQDPVLPAILSSLSRLRTISLVSEPGYDDEGRQIHAFAIQRASDALHNSLISAMRSPHLECIRLDGILVDSCHILFSFLAGCGPSIKSLEVLSLWHDEEGDVGCCTGGLGLPVSIAPRLQLRTCSIHVCECIVDYLLSHNSVVDMQSIWGLALHLRNARLGVRPRASSLLTHIVSLVIEDSYNGMSLSLHNPSVVLTFDSERTPEIFDLGSCDNLRFLHFIPRVNITKTNCWSYLARTLATITRDILETVSIDAYVDWLDSAIPSASIIDEFNWTVLDSVLARPSMHNLKKVRLTLTTFSLPQNEQVDVVLKAGFPLLLKKGIKVQVSHMNLDG</sequence>
<evidence type="ECO:0008006" key="3">
    <source>
        <dbReference type="Google" id="ProtNLM"/>
    </source>
</evidence>
<name>A0A2H3C3C5_9AGAR</name>
<dbReference type="EMBL" id="KZ293425">
    <property type="protein sequence ID" value="PBK70633.1"/>
    <property type="molecule type" value="Genomic_DNA"/>
</dbReference>
<dbReference type="AlphaFoldDB" id="A0A2H3C3C5"/>
<protein>
    <recommendedName>
        <fullName evidence="3">F-box domain-containing protein</fullName>
    </recommendedName>
</protein>
<reference evidence="2" key="1">
    <citation type="journal article" date="2017" name="Nat. Ecol. Evol.">
        <title>Genome expansion and lineage-specific genetic innovations in the forest pathogenic fungi Armillaria.</title>
        <authorList>
            <person name="Sipos G."/>
            <person name="Prasanna A.N."/>
            <person name="Walter M.C."/>
            <person name="O'Connor E."/>
            <person name="Balint B."/>
            <person name="Krizsan K."/>
            <person name="Kiss B."/>
            <person name="Hess J."/>
            <person name="Varga T."/>
            <person name="Slot J."/>
            <person name="Riley R."/>
            <person name="Boka B."/>
            <person name="Rigling D."/>
            <person name="Barry K."/>
            <person name="Lee J."/>
            <person name="Mihaltcheva S."/>
            <person name="LaButti K."/>
            <person name="Lipzen A."/>
            <person name="Waldron R."/>
            <person name="Moloney N.M."/>
            <person name="Sperisen C."/>
            <person name="Kredics L."/>
            <person name="Vagvoelgyi C."/>
            <person name="Patrignani A."/>
            <person name="Fitzpatrick D."/>
            <person name="Nagy I."/>
            <person name="Doyle S."/>
            <person name="Anderson J.B."/>
            <person name="Grigoriev I.V."/>
            <person name="Gueldener U."/>
            <person name="Muensterkoetter M."/>
            <person name="Nagy L.G."/>
        </authorList>
    </citation>
    <scope>NUCLEOTIDE SEQUENCE [LARGE SCALE GENOMIC DNA]</scope>
    <source>
        <strain evidence="2">28-4</strain>
    </source>
</reference>
<gene>
    <name evidence="1" type="ORF">ARMSODRAFT_1083687</name>
</gene>
<organism evidence="1 2">
    <name type="scientific">Armillaria solidipes</name>
    <dbReference type="NCBI Taxonomy" id="1076256"/>
    <lineage>
        <taxon>Eukaryota</taxon>
        <taxon>Fungi</taxon>
        <taxon>Dikarya</taxon>
        <taxon>Basidiomycota</taxon>
        <taxon>Agaricomycotina</taxon>
        <taxon>Agaricomycetes</taxon>
        <taxon>Agaricomycetidae</taxon>
        <taxon>Agaricales</taxon>
        <taxon>Marasmiineae</taxon>
        <taxon>Physalacriaceae</taxon>
        <taxon>Armillaria</taxon>
    </lineage>
</organism>
<accession>A0A2H3C3C5</accession>
<keyword evidence="2" id="KW-1185">Reference proteome</keyword>
<proteinExistence type="predicted"/>
<evidence type="ECO:0000313" key="2">
    <source>
        <dbReference type="Proteomes" id="UP000218334"/>
    </source>
</evidence>